<evidence type="ECO:0000256" key="2">
    <source>
        <dbReference type="ARBA" id="ARBA00022603"/>
    </source>
</evidence>
<dbReference type="SUPFAM" id="SSF53335">
    <property type="entry name" value="S-adenosyl-L-methionine-dependent methyltransferases"/>
    <property type="match status" value="1"/>
</dbReference>
<accession>A0ABV8AF04</accession>
<dbReference type="GO" id="GO:0032259">
    <property type="term" value="P:methylation"/>
    <property type="evidence" value="ECO:0007669"/>
    <property type="project" value="UniProtKB-KW"/>
</dbReference>
<dbReference type="GO" id="GO:0008168">
    <property type="term" value="F:methyltransferase activity"/>
    <property type="evidence" value="ECO:0007669"/>
    <property type="project" value="UniProtKB-KW"/>
</dbReference>
<name>A0ABV8AF04_9FLAO</name>
<sequence>MENLQDISDRRTSFDAPKIELFTMDCMQYLKQCNDKQFDLAIVDPPYGISIHKMNFTQSLKAGLAKRRDYSSIGDWDKAIPEKKYWKELMRVSKNQIIWGGNYFPLPKSRGWVFWDKRTDAKYNTDFADGELAWTSFDRPMGCFRWLWNGMLQQNMKNKQMRIHPTEKPKALYEWLLMNYAKNGYKIIDTHLGSGSIAMACWNMKYDLVGMDINKEYVESAKKRFYEYKKQLTLF</sequence>
<dbReference type="EC" id="2.1.1.-" evidence="4"/>
<evidence type="ECO:0000313" key="7">
    <source>
        <dbReference type="Proteomes" id="UP001595812"/>
    </source>
</evidence>
<evidence type="ECO:0000259" key="5">
    <source>
        <dbReference type="Pfam" id="PF01555"/>
    </source>
</evidence>
<dbReference type="PROSITE" id="PS00092">
    <property type="entry name" value="N6_MTASE"/>
    <property type="match status" value="1"/>
</dbReference>
<reference evidence="7" key="1">
    <citation type="journal article" date="2019" name="Int. J. Syst. Evol. Microbiol.">
        <title>The Global Catalogue of Microorganisms (GCM) 10K type strain sequencing project: providing services to taxonomists for standard genome sequencing and annotation.</title>
        <authorList>
            <consortium name="The Broad Institute Genomics Platform"/>
            <consortium name="The Broad Institute Genome Sequencing Center for Infectious Disease"/>
            <person name="Wu L."/>
            <person name="Ma J."/>
        </authorList>
    </citation>
    <scope>NUCLEOTIDE SEQUENCE [LARGE SCALE GENOMIC DNA]</scope>
    <source>
        <strain evidence="7">CECT 8979</strain>
    </source>
</reference>
<evidence type="ECO:0000256" key="3">
    <source>
        <dbReference type="ARBA" id="ARBA00022679"/>
    </source>
</evidence>
<evidence type="ECO:0000256" key="1">
    <source>
        <dbReference type="ARBA" id="ARBA00006594"/>
    </source>
</evidence>
<keyword evidence="7" id="KW-1185">Reference proteome</keyword>
<comment type="similarity">
    <text evidence="1 4">Belongs to the N(4)/N(6)-methyltransferase family.</text>
</comment>
<dbReference type="InterPro" id="IPR002052">
    <property type="entry name" value="DNA_methylase_N6_adenine_CS"/>
</dbReference>
<proteinExistence type="inferred from homology"/>
<dbReference type="PRINTS" id="PR00508">
    <property type="entry name" value="S21N4MTFRASE"/>
</dbReference>
<gene>
    <name evidence="6" type="ORF">ACFOSX_05455</name>
</gene>
<keyword evidence="2 6" id="KW-0489">Methyltransferase</keyword>
<dbReference type="InterPro" id="IPR029063">
    <property type="entry name" value="SAM-dependent_MTases_sf"/>
</dbReference>
<protein>
    <recommendedName>
        <fullName evidence="4">Methyltransferase</fullName>
        <ecNumber evidence="4">2.1.1.-</ecNumber>
    </recommendedName>
</protein>
<comment type="caution">
    <text evidence="6">The sequence shown here is derived from an EMBL/GenBank/DDBJ whole genome shotgun (WGS) entry which is preliminary data.</text>
</comment>
<dbReference type="InterPro" id="IPR001091">
    <property type="entry name" value="RM_Methyltransferase"/>
</dbReference>
<dbReference type="Pfam" id="PF01555">
    <property type="entry name" value="N6_N4_Mtase"/>
    <property type="match status" value="1"/>
</dbReference>
<organism evidence="6 7">
    <name type="scientific">Winogradskyella maritima</name>
    <dbReference type="NCBI Taxonomy" id="1517766"/>
    <lineage>
        <taxon>Bacteria</taxon>
        <taxon>Pseudomonadati</taxon>
        <taxon>Bacteroidota</taxon>
        <taxon>Flavobacteriia</taxon>
        <taxon>Flavobacteriales</taxon>
        <taxon>Flavobacteriaceae</taxon>
        <taxon>Winogradskyella</taxon>
    </lineage>
</organism>
<feature type="domain" description="DNA methylase N-4/N-6" evidence="5">
    <location>
        <begin position="146"/>
        <end position="223"/>
    </location>
</feature>
<dbReference type="Gene3D" id="3.40.50.150">
    <property type="entry name" value="Vaccinia Virus protein VP39"/>
    <property type="match status" value="1"/>
</dbReference>
<dbReference type="RefSeq" id="WP_386097797.1">
    <property type="nucleotide sequence ID" value="NZ_JBHSAT010000004.1"/>
</dbReference>
<dbReference type="EMBL" id="JBHSAT010000004">
    <property type="protein sequence ID" value="MFC3876673.1"/>
    <property type="molecule type" value="Genomic_DNA"/>
</dbReference>
<evidence type="ECO:0000256" key="4">
    <source>
        <dbReference type="RuleBase" id="RU362026"/>
    </source>
</evidence>
<keyword evidence="3" id="KW-0808">Transferase</keyword>
<dbReference type="InterPro" id="IPR002941">
    <property type="entry name" value="DNA_methylase_N4/N6"/>
</dbReference>
<evidence type="ECO:0000313" key="6">
    <source>
        <dbReference type="EMBL" id="MFC3876673.1"/>
    </source>
</evidence>
<dbReference type="Proteomes" id="UP001595812">
    <property type="component" value="Unassembled WGS sequence"/>
</dbReference>